<dbReference type="Pfam" id="PF04198">
    <property type="entry name" value="Sugar-bind"/>
    <property type="match status" value="1"/>
</dbReference>
<evidence type="ECO:0000313" key="6">
    <source>
        <dbReference type="EMBL" id="SKC39769.1"/>
    </source>
</evidence>
<dbReference type="InterPro" id="IPR036388">
    <property type="entry name" value="WH-like_DNA-bd_sf"/>
</dbReference>
<evidence type="ECO:0000256" key="3">
    <source>
        <dbReference type="ARBA" id="ARBA00023125"/>
    </source>
</evidence>
<keyword evidence="7" id="KW-1185">Reference proteome</keyword>
<dbReference type="EMBL" id="FUZP01000001">
    <property type="protein sequence ID" value="SKC39769.1"/>
    <property type="molecule type" value="Genomic_DNA"/>
</dbReference>
<dbReference type="InterPro" id="IPR051054">
    <property type="entry name" value="SorC_transcr_regulators"/>
</dbReference>
<keyword evidence="3" id="KW-0238">DNA-binding</keyword>
<protein>
    <submittedName>
        <fullName evidence="6">Transcriptional regulator, DeoR family</fullName>
    </submittedName>
</protein>
<proteinExistence type="inferred from homology"/>
<evidence type="ECO:0000256" key="1">
    <source>
        <dbReference type="ARBA" id="ARBA00010466"/>
    </source>
</evidence>
<accession>A0A1T5IKX4</accession>
<evidence type="ECO:0000256" key="4">
    <source>
        <dbReference type="ARBA" id="ARBA00023163"/>
    </source>
</evidence>
<dbReference type="STRING" id="123320.SAMN06309945_0575"/>
<dbReference type="GO" id="GO:0003677">
    <property type="term" value="F:DNA binding"/>
    <property type="evidence" value="ECO:0007669"/>
    <property type="project" value="UniProtKB-KW"/>
</dbReference>
<name>A0A1T5IKX4_9MICO</name>
<dbReference type="AlphaFoldDB" id="A0A1T5IKX4"/>
<dbReference type="Gene3D" id="3.40.50.1360">
    <property type="match status" value="1"/>
</dbReference>
<comment type="similarity">
    <text evidence="1">Belongs to the SorC transcriptional regulatory family.</text>
</comment>
<evidence type="ECO:0000313" key="7">
    <source>
        <dbReference type="Proteomes" id="UP000190857"/>
    </source>
</evidence>
<keyword evidence="2" id="KW-0805">Transcription regulation</keyword>
<dbReference type="SUPFAM" id="SSF100950">
    <property type="entry name" value="NagB/RpiA/CoA transferase-like"/>
    <property type="match status" value="1"/>
</dbReference>
<feature type="domain" description="Sugar-binding" evidence="5">
    <location>
        <begin position="62"/>
        <end position="306"/>
    </location>
</feature>
<dbReference type="GO" id="GO:0030246">
    <property type="term" value="F:carbohydrate binding"/>
    <property type="evidence" value="ECO:0007669"/>
    <property type="project" value="InterPro"/>
</dbReference>
<evidence type="ECO:0000256" key="2">
    <source>
        <dbReference type="ARBA" id="ARBA00023015"/>
    </source>
</evidence>
<dbReference type="PANTHER" id="PTHR34294">
    <property type="entry name" value="TRANSCRIPTIONAL REGULATOR-RELATED"/>
    <property type="match status" value="1"/>
</dbReference>
<evidence type="ECO:0000259" key="5">
    <source>
        <dbReference type="Pfam" id="PF04198"/>
    </source>
</evidence>
<dbReference type="Proteomes" id="UP000190857">
    <property type="component" value="Unassembled WGS sequence"/>
</dbReference>
<reference evidence="6 7" key="1">
    <citation type="submission" date="2017-02" db="EMBL/GenBank/DDBJ databases">
        <authorList>
            <person name="Peterson S.W."/>
        </authorList>
    </citation>
    <scope>NUCLEOTIDE SEQUENCE [LARGE SCALE GENOMIC DNA]</scope>
    <source>
        <strain evidence="6 7">VKM Ac-2059</strain>
    </source>
</reference>
<dbReference type="PANTHER" id="PTHR34294:SF1">
    <property type="entry name" value="TRANSCRIPTIONAL REGULATOR LSRR"/>
    <property type="match status" value="1"/>
</dbReference>
<dbReference type="Gene3D" id="1.10.10.10">
    <property type="entry name" value="Winged helix-like DNA-binding domain superfamily/Winged helix DNA-binding domain"/>
    <property type="match status" value="1"/>
</dbReference>
<organism evidence="6 7">
    <name type="scientific">Okibacterium fritillariae</name>
    <dbReference type="NCBI Taxonomy" id="123320"/>
    <lineage>
        <taxon>Bacteria</taxon>
        <taxon>Bacillati</taxon>
        <taxon>Actinomycetota</taxon>
        <taxon>Actinomycetes</taxon>
        <taxon>Micrococcales</taxon>
        <taxon>Microbacteriaceae</taxon>
        <taxon>Okibacterium</taxon>
    </lineage>
</organism>
<gene>
    <name evidence="6" type="ORF">SAMN06309945_0575</name>
</gene>
<dbReference type="RefSeq" id="WP_079726783.1">
    <property type="nucleotide sequence ID" value="NZ_FUZP01000001.1"/>
</dbReference>
<dbReference type="InterPro" id="IPR037171">
    <property type="entry name" value="NagB/RpiA_transferase-like"/>
</dbReference>
<dbReference type="OrthoDB" id="186585at2"/>
<keyword evidence="4" id="KW-0804">Transcription</keyword>
<sequence length="328" mass="34428">MGPDERVRIAYAAKRHYIDGVSRVEIADEMAVSRFKIARMLESALEKGIVKITIEPLDSVDLDLSIGLRDRFGLTHALAVITPGQAAETIQDRLGIAAAELLSEIVVDGDVLGLTAGRTLTATASHLTRLAACEVVQLAGVAAATPENGVEVMRRVSRVAGGRAHAIFAPLVVDTPVTAEALRREPGIKDTMRRFGSVTKAVVAIGSWSPPDSQLYDNAARIGVLDELLGRGVQAEICATLLDRDGREIDGLTDRSIAIDTAQLCDIPDVIAVAGGTLKTAAVAAALRSGIVTSLVTDAALAQRLLDDDSLATGSGPVRASARRSART</sequence>
<dbReference type="InterPro" id="IPR007324">
    <property type="entry name" value="Sugar-bd_dom_put"/>
</dbReference>